<dbReference type="InterPro" id="IPR037465">
    <property type="entry name" value="YlxR"/>
</dbReference>
<dbReference type="EMBL" id="CP103424">
    <property type="protein sequence ID" value="UWD35431.1"/>
    <property type="molecule type" value="Genomic_DNA"/>
</dbReference>
<dbReference type="InterPro" id="IPR007393">
    <property type="entry name" value="YlxR_dom"/>
</dbReference>
<name>A0ABY5TZI0_9MOLU</name>
<feature type="domain" description="YlxR" evidence="1">
    <location>
        <begin position="9"/>
        <end position="83"/>
    </location>
</feature>
<dbReference type="CDD" id="cd00279">
    <property type="entry name" value="YlxR"/>
    <property type="match status" value="1"/>
</dbReference>
<dbReference type="PANTHER" id="PTHR34215:SF1">
    <property type="entry name" value="YLXR DOMAIN-CONTAINING PROTEIN"/>
    <property type="match status" value="1"/>
</dbReference>
<keyword evidence="3" id="KW-1185">Reference proteome</keyword>
<evidence type="ECO:0000313" key="2">
    <source>
        <dbReference type="EMBL" id="UWD35431.1"/>
    </source>
</evidence>
<accession>A0ABY5TZI0</accession>
<evidence type="ECO:0000313" key="3">
    <source>
        <dbReference type="Proteomes" id="UP001059819"/>
    </source>
</evidence>
<sequence length="89" mass="10267">MNSSHQSLRKEIVTSEMLPKKDLIRVVKNKQNEVFIDPTQKANGRGVYIKSDLSHVEIAKKKNLLSKSLRTKVDLVIYDQLEEFINAKK</sequence>
<dbReference type="NCBIfam" id="NF047356">
    <property type="entry name" value="RNA_bind_RnpM"/>
    <property type="match status" value="1"/>
</dbReference>
<dbReference type="Gene3D" id="3.30.1230.10">
    <property type="entry name" value="YlxR-like"/>
    <property type="match status" value="1"/>
</dbReference>
<dbReference type="PANTHER" id="PTHR34215">
    <property type="entry name" value="BLL0784 PROTEIN"/>
    <property type="match status" value="1"/>
</dbReference>
<dbReference type="SUPFAM" id="SSF64376">
    <property type="entry name" value="YlxR-like"/>
    <property type="match status" value="1"/>
</dbReference>
<dbReference type="InterPro" id="IPR035931">
    <property type="entry name" value="YlxR-like_sf"/>
</dbReference>
<dbReference type="Proteomes" id="UP001059819">
    <property type="component" value="Chromosome"/>
</dbReference>
<proteinExistence type="predicted"/>
<protein>
    <submittedName>
        <fullName evidence="2">YlxR family protein</fullName>
    </submittedName>
</protein>
<evidence type="ECO:0000259" key="1">
    <source>
        <dbReference type="Pfam" id="PF04296"/>
    </source>
</evidence>
<dbReference type="Pfam" id="PF04296">
    <property type="entry name" value="YlxR"/>
    <property type="match status" value="1"/>
</dbReference>
<gene>
    <name evidence="2" type="ORF">NX779_01130</name>
</gene>
<reference evidence="2" key="1">
    <citation type="submission" date="2022-08" db="EMBL/GenBank/DDBJ databases">
        <title>Complete genome sequence of Mycoplasma cottewii type strain VIS.</title>
        <authorList>
            <person name="Spergser J."/>
        </authorList>
    </citation>
    <scope>NUCLEOTIDE SEQUENCE</scope>
    <source>
        <strain evidence="2">VIS</strain>
    </source>
</reference>
<organism evidence="2 3">
    <name type="scientific">Mycoplasma cottewii</name>
    <dbReference type="NCBI Taxonomy" id="51364"/>
    <lineage>
        <taxon>Bacteria</taxon>
        <taxon>Bacillati</taxon>
        <taxon>Mycoplasmatota</taxon>
        <taxon>Mollicutes</taxon>
        <taxon>Mycoplasmataceae</taxon>
        <taxon>Mycoplasma</taxon>
    </lineage>
</organism>